<dbReference type="EMBL" id="VIGW01000004">
    <property type="protein sequence ID" value="TWS19535.1"/>
    <property type="molecule type" value="Genomic_DNA"/>
</dbReference>
<feature type="transmembrane region" description="Helical" evidence="1">
    <location>
        <begin position="89"/>
        <end position="109"/>
    </location>
</feature>
<reference evidence="2 3" key="1">
    <citation type="submission" date="2019-06" db="EMBL/GenBank/DDBJ databases">
        <title>Tsukamurella conjunctivitidis sp. nov., Tsukamurella assacharolytica sp. nov. and Tsukamurella sputae sp. nov. isolated from patients with conjunctivitis, bacteraemia (lymphoma) and respiratory infection (sputum) in Hong Kong.</title>
        <authorList>
            <person name="Teng J.L.L."/>
            <person name="Lee H.H."/>
            <person name="Fong J.Y.H."/>
            <person name="Fok K.M.N."/>
            <person name="Lau S.K.P."/>
            <person name="Woo P.C.Y."/>
        </authorList>
    </citation>
    <scope>NUCLEOTIDE SEQUENCE [LARGE SCALE GENOMIC DNA]</scope>
    <source>
        <strain evidence="2 3">HKU71</strain>
    </source>
</reference>
<feature type="transmembrane region" description="Helical" evidence="1">
    <location>
        <begin position="56"/>
        <end position="77"/>
    </location>
</feature>
<accession>A0A5C5RBJ8</accession>
<protein>
    <submittedName>
        <fullName evidence="2">Uncharacterized protein</fullName>
    </submittedName>
</protein>
<keyword evidence="3" id="KW-1185">Reference proteome</keyword>
<dbReference type="OrthoDB" id="4774195at2"/>
<dbReference type="Proteomes" id="UP000317291">
    <property type="component" value="Unassembled WGS sequence"/>
</dbReference>
<sequence length="112" mass="11606">MSRPERSVLDPIIGGLLLCVLGAADLFAILWASLGFAMASDPCAWSDCTSTGWPELGIAIAAGGAGLGALIALVGYCRALDDGRTTIGWPFVGLVFTVVGWKVGAWLAVPIW</sequence>
<evidence type="ECO:0000256" key="1">
    <source>
        <dbReference type="SAM" id="Phobius"/>
    </source>
</evidence>
<name>A0A5C5RBJ8_9ACTN</name>
<evidence type="ECO:0000313" key="2">
    <source>
        <dbReference type="EMBL" id="TWS19535.1"/>
    </source>
</evidence>
<organism evidence="2 3">
    <name type="scientific">Tsukamurella asaccharolytica</name>
    <dbReference type="NCBI Taxonomy" id="2592067"/>
    <lineage>
        <taxon>Bacteria</taxon>
        <taxon>Bacillati</taxon>
        <taxon>Actinomycetota</taxon>
        <taxon>Actinomycetes</taxon>
        <taxon>Mycobacteriales</taxon>
        <taxon>Tsukamurellaceae</taxon>
        <taxon>Tsukamurella</taxon>
    </lineage>
</organism>
<evidence type="ECO:0000313" key="3">
    <source>
        <dbReference type="Proteomes" id="UP000317291"/>
    </source>
</evidence>
<feature type="transmembrane region" description="Helical" evidence="1">
    <location>
        <begin position="12"/>
        <end position="36"/>
    </location>
</feature>
<comment type="caution">
    <text evidence="2">The sequence shown here is derived from an EMBL/GenBank/DDBJ whole genome shotgun (WGS) entry which is preliminary data.</text>
</comment>
<dbReference type="AlphaFoldDB" id="A0A5C5RBJ8"/>
<proteinExistence type="predicted"/>
<dbReference type="RefSeq" id="WP_146560858.1">
    <property type="nucleotide sequence ID" value="NZ_VIGW01000004.1"/>
</dbReference>
<gene>
    <name evidence="2" type="ORF">FK529_10125</name>
</gene>
<keyword evidence="1" id="KW-0812">Transmembrane</keyword>
<keyword evidence="1" id="KW-0472">Membrane</keyword>
<keyword evidence="1" id="KW-1133">Transmembrane helix</keyword>